<evidence type="ECO:0000256" key="5">
    <source>
        <dbReference type="ARBA" id="ARBA00022490"/>
    </source>
</evidence>
<keyword evidence="13 16" id="KW-0539">Nucleus</keyword>
<dbReference type="InterPro" id="IPR036910">
    <property type="entry name" value="HMG_box_dom_sf"/>
</dbReference>
<evidence type="ECO:0000256" key="16">
    <source>
        <dbReference type="PIRNR" id="PIRNR037653"/>
    </source>
</evidence>
<dbReference type="Gene3D" id="1.10.30.10">
    <property type="entry name" value="High mobility group box domain"/>
    <property type="match status" value="1"/>
</dbReference>
<feature type="DNA-binding region" description="HMG box" evidence="17">
    <location>
        <begin position="54"/>
        <end position="122"/>
    </location>
</feature>
<evidence type="ECO:0000256" key="15">
    <source>
        <dbReference type="ARBA" id="ARBA00045821"/>
    </source>
</evidence>
<dbReference type="PROSITE" id="PS50118">
    <property type="entry name" value="HMG_BOX_2"/>
    <property type="match status" value="1"/>
</dbReference>
<evidence type="ECO:0000256" key="14">
    <source>
        <dbReference type="ARBA" id="ARBA00024048"/>
    </source>
</evidence>
<evidence type="ECO:0000256" key="12">
    <source>
        <dbReference type="ARBA" id="ARBA00023163"/>
    </source>
</evidence>
<keyword evidence="12 16" id="KW-0804">Transcription</keyword>
<feature type="region of interest" description="Disordered" evidence="18">
    <location>
        <begin position="118"/>
        <end position="146"/>
    </location>
</feature>
<keyword evidence="8 16" id="KW-0726">Sexual differentiation</keyword>
<name>F8U7L0_MANPE</name>
<evidence type="ECO:0000256" key="11">
    <source>
        <dbReference type="ARBA" id="ARBA00023159"/>
    </source>
</evidence>
<evidence type="ECO:0000256" key="8">
    <source>
        <dbReference type="ARBA" id="ARBA00022928"/>
    </source>
</evidence>
<dbReference type="SMART" id="SM00398">
    <property type="entry name" value="HMG"/>
    <property type="match status" value="1"/>
</dbReference>
<dbReference type="InterPro" id="IPR050140">
    <property type="entry name" value="SRY-related_HMG-box_TF-like"/>
</dbReference>
<dbReference type="Pfam" id="PF00505">
    <property type="entry name" value="HMG_box"/>
    <property type="match status" value="1"/>
</dbReference>
<protein>
    <recommendedName>
        <fullName evidence="4 16">Sex-determining region Y protein</fullName>
    </recommendedName>
</protein>
<dbReference type="InterPro" id="IPR017253">
    <property type="entry name" value="SRY"/>
</dbReference>
<evidence type="ECO:0000256" key="6">
    <source>
        <dbReference type="ARBA" id="ARBA00022782"/>
    </source>
</evidence>
<dbReference type="GO" id="GO:0007548">
    <property type="term" value="P:sex differentiation"/>
    <property type="evidence" value="ECO:0007669"/>
    <property type="project" value="UniProtKB-KW"/>
</dbReference>
<dbReference type="SMR" id="F8U7L0"/>
<dbReference type="GO" id="GO:0016607">
    <property type="term" value="C:nuclear speck"/>
    <property type="evidence" value="ECO:0007669"/>
    <property type="project" value="UniProtKB-SubCell"/>
</dbReference>
<dbReference type="GO" id="GO:0005516">
    <property type="term" value="F:calmodulin binding"/>
    <property type="evidence" value="ECO:0007669"/>
    <property type="project" value="UniProtKB-KW"/>
</dbReference>
<accession>F8U7L0</accession>
<dbReference type="PIRSF" id="PIRSF037653">
    <property type="entry name" value="SRY"/>
    <property type="match status" value="1"/>
</dbReference>
<dbReference type="PANTHER" id="PTHR10270:SF161">
    <property type="entry name" value="SEX-DETERMINING REGION Y PROTEIN"/>
    <property type="match status" value="1"/>
</dbReference>
<dbReference type="GO" id="GO:0030154">
    <property type="term" value="P:cell differentiation"/>
    <property type="evidence" value="ECO:0007669"/>
    <property type="project" value="UniProtKB-KW"/>
</dbReference>
<feature type="compositionally biased region" description="Polar residues" evidence="18">
    <location>
        <begin position="135"/>
        <end position="146"/>
    </location>
</feature>
<proteinExistence type="inferred from homology"/>
<keyword evidence="5" id="KW-0963">Cytoplasm</keyword>
<dbReference type="FunFam" id="1.10.30.10:FF:000002">
    <property type="entry name" value="transcription factor Sox-2"/>
    <property type="match status" value="1"/>
</dbReference>
<comment type="subcellular location">
    <subcellularLocation>
        <location evidence="2">Cytoplasm</location>
    </subcellularLocation>
    <subcellularLocation>
        <location evidence="1">Nucleus speckle</location>
    </subcellularLocation>
</comment>
<dbReference type="PANTHER" id="PTHR10270">
    <property type="entry name" value="SOX TRANSCRIPTION FACTOR"/>
    <property type="match status" value="1"/>
</dbReference>
<dbReference type="InterPro" id="IPR009071">
    <property type="entry name" value="HMG_box_dom"/>
</dbReference>
<evidence type="ECO:0000256" key="3">
    <source>
        <dbReference type="ARBA" id="ARBA00005998"/>
    </source>
</evidence>
<evidence type="ECO:0000256" key="2">
    <source>
        <dbReference type="ARBA" id="ARBA00004496"/>
    </source>
</evidence>
<evidence type="ECO:0000256" key="4">
    <source>
        <dbReference type="ARBA" id="ARBA00019052"/>
    </source>
</evidence>
<evidence type="ECO:0000256" key="10">
    <source>
        <dbReference type="ARBA" id="ARBA00023125"/>
    </source>
</evidence>
<dbReference type="GO" id="GO:0005737">
    <property type="term" value="C:cytoplasm"/>
    <property type="evidence" value="ECO:0007669"/>
    <property type="project" value="UniProtKB-SubCell"/>
</dbReference>
<evidence type="ECO:0000259" key="19">
    <source>
        <dbReference type="PROSITE" id="PS50118"/>
    </source>
</evidence>
<feature type="domain" description="HMG box" evidence="19">
    <location>
        <begin position="54"/>
        <end position="122"/>
    </location>
</feature>
<dbReference type="EMBL" id="JF715297">
    <property type="protein sequence ID" value="AEI54130.1"/>
    <property type="molecule type" value="Genomic_DNA"/>
</dbReference>
<evidence type="ECO:0000256" key="13">
    <source>
        <dbReference type="ARBA" id="ARBA00023242"/>
    </source>
</evidence>
<evidence type="ECO:0000256" key="7">
    <source>
        <dbReference type="ARBA" id="ARBA00022860"/>
    </source>
</evidence>
<evidence type="ECO:0000256" key="9">
    <source>
        <dbReference type="ARBA" id="ARBA00023015"/>
    </source>
</evidence>
<organism evidence="20">
    <name type="scientific">Manis pentadactyla pentadactyla</name>
    <dbReference type="NCBI Taxonomy" id="749565"/>
    <lineage>
        <taxon>Eukaryota</taxon>
        <taxon>Metazoa</taxon>
        <taxon>Chordata</taxon>
        <taxon>Craniata</taxon>
        <taxon>Vertebrata</taxon>
        <taxon>Euteleostomi</taxon>
        <taxon>Mammalia</taxon>
        <taxon>Eutheria</taxon>
        <taxon>Laurasiatheria</taxon>
        <taxon>Pholidota</taxon>
        <taxon>Manidae</taxon>
        <taxon>Manis</taxon>
    </lineage>
</organism>
<gene>
    <name evidence="20" type="primary">Sry</name>
</gene>
<comment type="function">
    <text evidence="15">Transcriptional regulator that controls a genetic switch in male development. It is necessary and sufficient for initiating male sex determination by directing the development of supporting cell precursors (pre-Sertoli cells) as Sertoli rather than granulosa cells. Involved in different aspects of gene regulation including promoter activation or repression. Binds to the DNA consensus sequence 5'-[AT]AACAA[AT]-3'. SRY HMG box recognizes DNA by partial intercalation in the minor groove and promotes DNA bending. Also involved in pre-mRNA splicing. In male adult brain involved in the maintenance of motor functions of dopaminergic neurons.</text>
</comment>
<evidence type="ECO:0000256" key="17">
    <source>
        <dbReference type="PROSITE-ProRule" id="PRU00267"/>
    </source>
</evidence>
<keyword evidence="11 16" id="KW-0010">Activator</keyword>
<evidence type="ECO:0000313" key="20">
    <source>
        <dbReference type="EMBL" id="AEI54130.1"/>
    </source>
</evidence>
<sequence length="229" mass="26258">MFRMLNSDDHSPAAQQQKSLAFGQTSSLLWTAHRSSNYPCETGGNGKESGQGRVKRPMNAFMVWSRDQRRKVALENPQMRNSEISKRLGYQWKVLTEAEKWPFFQEAQRLQAVHREKYPDYKYRPRRKTKKQQKSGESLPTEPSTVTCTQVVGNERLYPFRNQDGGTEATQARLEDQLSHSQLVNTASKLLQAPGTSTSLHDYWATTQIHADIPGHRNLQPGLSYVYFP</sequence>
<comment type="subunit">
    <text evidence="14">Interacts with CALM, EP300, HDAC3, KPNB1, ZNF208 isoform KRAB-O, PARP1, SLC9A3R2 and WT1. The interaction with EP300 modulates its DNA-binding activity. The interaction with KPNB1 is sensitive to dissociation by Ran in the GTP-bound form. Interaction with PARP1 impaired its DNA-binding activity.</text>
</comment>
<reference evidence="20" key="1">
    <citation type="journal article" date="2011" name="Theriogenology">
        <title>Molecular delineation of the Y-borne Sry gene in the Formosan pangolin (Manis pentadactyla pentadactyla) and its phylogenetic implications for Pholidota in extant mammals.</title>
        <authorList>
            <person name="Yu H.T."/>
            <person name="Ma G.C."/>
            <person name="Lee D.J."/>
            <person name="Chin S.C."/>
            <person name="Tsao H.S."/>
            <person name="Wu S.H."/>
            <person name="Shih S.Y."/>
            <person name="Chen M."/>
        </authorList>
    </citation>
    <scope>NUCLEOTIDE SEQUENCE</scope>
</reference>
<dbReference type="SUPFAM" id="SSF47095">
    <property type="entry name" value="HMG-box"/>
    <property type="match status" value="1"/>
</dbReference>
<evidence type="ECO:0000256" key="18">
    <source>
        <dbReference type="SAM" id="MobiDB-lite"/>
    </source>
</evidence>
<dbReference type="AlphaFoldDB" id="F8U7L0"/>
<feature type="compositionally biased region" description="Basic residues" evidence="18">
    <location>
        <begin position="124"/>
        <end position="133"/>
    </location>
</feature>
<comment type="similarity">
    <text evidence="3 16">Belongs to the SRY family.</text>
</comment>
<keyword evidence="10 16" id="KW-0238">DNA-binding</keyword>
<dbReference type="GO" id="GO:0000978">
    <property type="term" value="F:RNA polymerase II cis-regulatory region sequence-specific DNA binding"/>
    <property type="evidence" value="ECO:0007669"/>
    <property type="project" value="TreeGrafter"/>
</dbReference>
<keyword evidence="6 16" id="KW-0221">Differentiation</keyword>
<dbReference type="CDD" id="cd22034">
    <property type="entry name" value="HMG-box_SoxA_SRY"/>
    <property type="match status" value="1"/>
</dbReference>
<evidence type="ECO:0000256" key="1">
    <source>
        <dbReference type="ARBA" id="ARBA00004324"/>
    </source>
</evidence>
<dbReference type="GO" id="GO:0001228">
    <property type="term" value="F:DNA-binding transcription activator activity, RNA polymerase II-specific"/>
    <property type="evidence" value="ECO:0007669"/>
    <property type="project" value="TreeGrafter"/>
</dbReference>
<keyword evidence="9 16" id="KW-0805">Transcription regulation</keyword>
<dbReference type="GO" id="GO:0030238">
    <property type="term" value="P:male sex determination"/>
    <property type="evidence" value="ECO:0007669"/>
    <property type="project" value="InterPro"/>
</dbReference>
<keyword evidence="7" id="KW-0112">Calmodulin-binding</keyword>